<organism evidence="1 2">
    <name type="scientific">Corynebacterium urealyticum (strain ATCC 43042 / DSM 7109)</name>
    <dbReference type="NCBI Taxonomy" id="504474"/>
    <lineage>
        <taxon>Bacteria</taxon>
        <taxon>Bacillati</taxon>
        <taxon>Actinomycetota</taxon>
        <taxon>Actinomycetes</taxon>
        <taxon>Mycobacteriales</taxon>
        <taxon>Corynebacteriaceae</taxon>
        <taxon>Corynebacterium</taxon>
    </lineage>
</organism>
<sequence length="233" mass="25783">MATTYLGARSHLAQILDKCGIVDPPVVVDAVTLNREGLVEQLETTANAAKRLLIRPEVINKDISDRAADYLAWLDTIESRLRQFGETRVLTLPRSAEDWEEDINKAIEFKVFCLVEPAQFISLISRKQRTEMVQAAVNATAAGAKFQPTVTPSTVPVYSITKILSSEFGENIRSEKVKPADLYDVMVTAGMGAELSNRIISAQQLAVSEVAINNPNGEEALEDFRTYVSRKKQ</sequence>
<dbReference type="HOGENOM" id="CLU_1188345_0_0_11"/>
<name>B1VIL8_CORU7</name>
<evidence type="ECO:0000313" key="1">
    <source>
        <dbReference type="EMBL" id="CAQ05602.1"/>
    </source>
</evidence>
<accession>B1VIL8</accession>
<gene>
    <name evidence="1" type="ordered locus">cu1642</name>
</gene>
<protein>
    <submittedName>
        <fullName evidence="1">Uncharacterized protein</fullName>
    </submittedName>
</protein>
<dbReference type="KEGG" id="cur:cu1642"/>
<evidence type="ECO:0000313" key="2">
    <source>
        <dbReference type="Proteomes" id="UP000001727"/>
    </source>
</evidence>
<keyword evidence="2" id="KW-1185">Reference proteome</keyword>
<dbReference type="Proteomes" id="UP000001727">
    <property type="component" value="Chromosome"/>
</dbReference>
<dbReference type="EMBL" id="AM942444">
    <property type="protein sequence ID" value="CAQ05602.1"/>
    <property type="molecule type" value="Genomic_DNA"/>
</dbReference>
<proteinExistence type="predicted"/>
<reference evidence="1 2" key="1">
    <citation type="journal article" date="2008" name="J. Biotechnol.">
        <title>The lifestyle of Corynebacterium urealyticum derived from its complete genome sequence established by pyrosequencing.</title>
        <authorList>
            <person name="Tauch A."/>
            <person name="Trost E."/>
            <person name="Tilker A."/>
            <person name="Ludewig U."/>
            <person name="Schneiker S."/>
            <person name="Goesmann A."/>
            <person name="Arnold W."/>
            <person name="Bekel T."/>
            <person name="Brinkrolf K."/>
            <person name="Brune I."/>
            <person name="Goetker S."/>
            <person name="Kalinowski J."/>
            <person name="Kamp P.-B."/>
            <person name="Lobo F.P."/>
            <person name="Viehoever P."/>
            <person name="Weisshaar B."/>
            <person name="Soriano F."/>
            <person name="Droege M."/>
            <person name="Puehler A."/>
        </authorList>
    </citation>
    <scope>NUCLEOTIDE SEQUENCE [LARGE SCALE GENOMIC DNA]</scope>
    <source>
        <strain evidence="2">ATCC 43042 / DSM 7109</strain>
    </source>
</reference>
<dbReference type="AlphaFoldDB" id="B1VIL8"/>
<dbReference type="STRING" id="504474.cu1642"/>